<dbReference type="Pfam" id="PF24607">
    <property type="entry name" value="CBM_AftD"/>
    <property type="match status" value="1"/>
</dbReference>
<feature type="transmembrane region" description="Helical" evidence="2">
    <location>
        <begin position="112"/>
        <end position="129"/>
    </location>
</feature>
<keyword evidence="2" id="KW-0812">Transmembrane</keyword>
<feature type="domain" description="Alpha-(1-&gt;3)-arabinofuranosyltransferase N-terminal GT-C" evidence="4">
    <location>
        <begin position="9"/>
        <end position="689"/>
    </location>
</feature>
<evidence type="ECO:0008006" key="8">
    <source>
        <dbReference type="Google" id="ProtNLM"/>
    </source>
</evidence>
<feature type="region of interest" description="Disordered" evidence="1">
    <location>
        <begin position="711"/>
        <end position="741"/>
    </location>
</feature>
<dbReference type="InterPro" id="IPR021798">
    <property type="entry name" value="AftD_N"/>
</dbReference>
<feature type="compositionally biased region" description="Polar residues" evidence="1">
    <location>
        <begin position="715"/>
        <end position="729"/>
    </location>
</feature>
<feature type="compositionally biased region" description="Low complexity" evidence="1">
    <location>
        <begin position="730"/>
        <end position="739"/>
    </location>
</feature>
<dbReference type="InterPro" id="IPR008979">
    <property type="entry name" value="Galactose-bd-like_sf"/>
</dbReference>
<dbReference type="EMBL" id="PEBD01000010">
    <property type="protein sequence ID" value="PHV65024.1"/>
    <property type="molecule type" value="Genomic_DNA"/>
</dbReference>
<dbReference type="GO" id="GO:0016740">
    <property type="term" value="F:transferase activity"/>
    <property type="evidence" value="ECO:0007669"/>
    <property type="project" value="InterPro"/>
</dbReference>
<feature type="transmembrane region" description="Helical" evidence="2">
    <location>
        <begin position="164"/>
        <end position="193"/>
    </location>
</feature>
<name>A0A2G3PGT9_WILMA</name>
<gene>
    <name evidence="6" type="ORF">CSW57_14290</name>
</gene>
<feature type="transmembrane region" description="Helical" evidence="2">
    <location>
        <begin position="311"/>
        <end position="328"/>
    </location>
</feature>
<dbReference type="InterPro" id="IPR056997">
    <property type="entry name" value="CBM_AftD"/>
</dbReference>
<feature type="transmembrane region" description="Helical" evidence="2">
    <location>
        <begin position="213"/>
        <end position="232"/>
    </location>
</feature>
<reference evidence="6 7" key="1">
    <citation type="submission" date="2017-10" db="EMBL/GenBank/DDBJ databases">
        <title>The draft genome sequence of Williamsia sp. BULT 1.1 isolated from the semi-arid grassland soils from South Africa.</title>
        <authorList>
            <person name="Kabwe M.H."/>
            <person name="Govender N."/>
            <person name="Mutseka Lunga P."/>
            <person name="Vikram S."/>
            <person name="Makhalanyane T.P."/>
        </authorList>
    </citation>
    <scope>NUCLEOTIDE SEQUENCE [LARGE SCALE GENOMIC DNA]</scope>
    <source>
        <strain evidence="6 7">BULT 1.1</strain>
    </source>
</reference>
<feature type="transmembrane region" description="Helical" evidence="2">
    <location>
        <begin position="135"/>
        <end position="152"/>
    </location>
</feature>
<keyword evidence="3" id="KW-0732">Signal</keyword>
<evidence type="ECO:0000256" key="3">
    <source>
        <dbReference type="SAM" id="SignalP"/>
    </source>
</evidence>
<keyword evidence="2" id="KW-1133">Transmembrane helix</keyword>
<feature type="transmembrane region" description="Helical" evidence="2">
    <location>
        <begin position="1283"/>
        <end position="1309"/>
    </location>
</feature>
<evidence type="ECO:0000259" key="5">
    <source>
        <dbReference type="Pfam" id="PF24607"/>
    </source>
</evidence>
<evidence type="ECO:0000256" key="1">
    <source>
        <dbReference type="SAM" id="MobiDB-lite"/>
    </source>
</evidence>
<feature type="transmembrane region" description="Helical" evidence="2">
    <location>
        <begin position="1360"/>
        <end position="1384"/>
    </location>
</feature>
<feature type="transmembrane region" description="Helical" evidence="2">
    <location>
        <begin position="83"/>
        <end position="100"/>
    </location>
</feature>
<dbReference type="Pfam" id="PF11847">
    <property type="entry name" value="GT-C_AftD"/>
    <property type="match status" value="1"/>
</dbReference>
<feature type="transmembrane region" description="Helical" evidence="2">
    <location>
        <begin position="1330"/>
        <end position="1348"/>
    </location>
</feature>
<dbReference type="Proteomes" id="UP000225108">
    <property type="component" value="Unassembled WGS sequence"/>
</dbReference>
<accession>A0A2G3PGT9</accession>
<feature type="transmembrane region" description="Helical" evidence="2">
    <location>
        <begin position="398"/>
        <end position="422"/>
    </location>
</feature>
<evidence type="ECO:0000256" key="2">
    <source>
        <dbReference type="SAM" id="Phobius"/>
    </source>
</evidence>
<sequence length="1394" mass="146885">MLFAALWALLASFVQSPGLIAADTKLDLTGDPLAFLGRAAHLWSSIAPLGQVQNQAYGYFFPHGAFFALGDLLAIPPWVIQRLWWALLLWVGFVGFMRLADTLGVGSRWSRICAALVFVLSPRVMTTIGSISSETLPVMLAPWVLAPVVIALNRAKPTTSLRRLAFQSACALALMGAVNAVATLAAASVAALWWLLHTPVRGPAARWLRFGGWWLLGSALACLWWLVPLLILSRVSPPFLDFIESSRVTTEWVSLTEVLRGTSAWTPFVSPERVAGAGLATQPYAVLATGLLAAAGLAGLAMRSMPGRGRLITIAFVGLLAICLGYPGQFGSPISESVRVFLDGAGAPLRNVHKWDPLIRIPLALGIAHLLARVPTPDIVGWRETGRAFAHPERSRPVAAAVVVVVALLAAGSMVWTAGLAAPASYRAIPSYWKDAATWLDEHGADEDRRALVVPGPPFANQTWGLTRDEPLQVLTEQPWAVRDAIPLTPPGAIRALDSVQRAIADGRPSPGLAATLAGQGIAYVVVRADLDPSTSRSARPLLAQHAVAASPGMVPVARFGPDVGPNTIEDVVADDGLRPKLPAVQIFAVESTVSFPGTRPATVPLSSMPRVAGGPEALATLQNDAALAGQPPLGPALLESDARRAGLAEGPVVVTDTPTDREVDFGRVDNHSSAIRTPQDRRLTQNAVPDYPVPGQPLVHGEWLLDGQPGELNVSASGSASDATQLGQSAPGSSPAAAFDGDTNTAWVSRGLDSAVGQYLQLDFTRPRERLALDITVGKALGPEVDTLLITTEAGSTVATGVKAGTPATVVPPSGPTRWVQIRAIATQDNTGGNQFAISEVTLRDAAAARDLPIRHRVVLPQLVAGQQVSGWVLAPELPARAACVPGPDATRCSAGLGLAAEEPGVFGRVLSVPTTTSVDTSVTVTANPSDALNALLSGLGSIGASAESAVTDPRGNATAAVDGDPTTTWIARDNGPTAERPTLRLTLPTPREVDGIRITVPPGEFPARPQRLAIDLGNGRQVRDIPADGTIELDPHVTSSITITVLEKDELLDVNSLGFAEVSPTGISEIGVLGDAPPAVDPDRRIDVSCDQGPGLTIAGVAQRFSLSATVQQLRSGEPIRATACGSDRITLPASEQELMVNPGDAFSVAGVSLTAIPTPRAVPTPVSVQEWEAIDRRVTVGSSAEERVLIVPESENVGRQAHADGRELTPIVVGGWQQGWIIPAGYAGTIDLTFPLDRPYRWSIGVGLALVVLLFAMTLWPRRTTTPVSLPVSRPPRATLAGPLFLGAAVFLLTGPIGFAIAAAVATAQTAVLITHPRLRIRRSAPAWVAALMMAATFGLAAGPWRSSLGYNGWDWWVQLPAVLALVILAWNAIAVPRWLIRLRIRRRRPS</sequence>
<dbReference type="Gene3D" id="2.60.120.260">
    <property type="entry name" value="Galactose-binding domain-like"/>
    <property type="match status" value="2"/>
</dbReference>
<feature type="transmembrane region" description="Helical" evidence="2">
    <location>
        <begin position="1245"/>
        <end position="1263"/>
    </location>
</feature>
<organism evidence="6 7">
    <name type="scientific">Williamsia marianensis</name>
    <dbReference type="NCBI Taxonomy" id="85044"/>
    <lineage>
        <taxon>Bacteria</taxon>
        <taxon>Bacillati</taxon>
        <taxon>Actinomycetota</taxon>
        <taxon>Actinomycetes</taxon>
        <taxon>Mycobacteriales</taxon>
        <taxon>Nocardiaceae</taxon>
        <taxon>Williamsia</taxon>
    </lineage>
</organism>
<feature type="domain" description="Arabinofuranosyltransferase D third carbohydrate binding module" evidence="5">
    <location>
        <begin position="945"/>
        <end position="1082"/>
    </location>
</feature>
<evidence type="ECO:0000259" key="4">
    <source>
        <dbReference type="Pfam" id="PF11847"/>
    </source>
</evidence>
<dbReference type="SUPFAM" id="SSF49785">
    <property type="entry name" value="Galactose-binding domain-like"/>
    <property type="match status" value="2"/>
</dbReference>
<protein>
    <recommendedName>
        <fullName evidence="8">Arabinofuranan 3-O-arabinosyltransferase</fullName>
    </recommendedName>
</protein>
<proteinExistence type="predicted"/>
<keyword evidence="2" id="KW-0472">Membrane</keyword>
<evidence type="ECO:0000313" key="7">
    <source>
        <dbReference type="Proteomes" id="UP000225108"/>
    </source>
</evidence>
<evidence type="ECO:0000313" key="6">
    <source>
        <dbReference type="EMBL" id="PHV65024.1"/>
    </source>
</evidence>
<feature type="chain" id="PRO_5013599272" description="Arabinofuranan 3-O-arabinosyltransferase" evidence="3">
    <location>
        <begin position="22"/>
        <end position="1394"/>
    </location>
</feature>
<feature type="signal peptide" evidence="3">
    <location>
        <begin position="1"/>
        <end position="21"/>
    </location>
</feature>
<comment type="caution">
    <text evidence="6">The sequence shown here is derived from an EMBL/GenBank/DDBJ whole genome shotgun (WGS) entry which is preliminary data.</text>
</comment>